<dbReference type="PROSITE" id="PS51186">
    <property type="entry name" value="GNAT"/>
    <property type="match status" value="1"/>
</dbReference>
<feature type="domain" description="N-acetyltransferase" evidence="1">
    <location>
        <begin position="12"/>
        <end position="205"/>
    </location>
</feature>
<reference evidence="3" key="1">
    <citation type="journal article" date="2019" name="Int. J. Syst. Evol. Microbiol.">
        <title>The Global Catalogue of Microorganisms (GCM) 10K type strain sequencing project: providing services to taxonomists for standard genome sequencing and annotation.</title>
        <authorList>
            <consortium name="The Broad Institute Genomics Platform"/>
            <consortium name="The Broad Institute Genome Sequencing Center for Infectious Disease"/>
            <person name="Wu L."/>
            <person name="Ma J."/>
        </authorList>
    </citation>
    <scope>NUCLEOTIDE SEQUENCE [LARGE SCALE GENOMIC DNA]</scope>
    <source>
        <strain evidence="3">JCM 15921</strain>
    </source>
</reference>
<organism evidence="2 3">
    <name type="scientific">Arthrobacter humicola</name>
    <dbReference type="NCBI Taxonomy" id="409291"/>
    <lineage>
        <taxon>Bacteria</taxon>
        <taxon>Bacillati</taxon>
        <taxon>Actinomycetota</taxon>
        <taxon>Actinomycetes</taxon>
        <taxon>Micrococcales</taxon>
        <taxon>Micrococcaceae</taxon>
        <taxon>Arthrobacter</taxon>
    </lineage>
</organism>
<accession>A0ABP5L2H6</accession>
<evidence type="ECO:0000313" key="3">
    <source>
        <dbReference type="Proteomes" id="UP001500102"/>
    </source>
</evidence>
<name>A0ABP5L2H6_9MICC</name>
<dbReference type="EMBL" id="BAAAQB010000035">
    <property type="protein sequence ID" value="GAA2138817.1"/>
    <property type="molecule type" value="Genomic_DNA"/>
</dbReference>
<dbReference type="RefSeq" id="WP_344366295.1">
    <property type="nucleotide sequence ID" value="NZ_BAAAQB010000035.1"/>
</dbReference>
<dbReference type="InterPro" id="IPR016181">
    <property type="entry name" value="Acyl_CoA_acyltransferase"/>
</dbReference>
<dbReference type="InterPro" id="IPR000182">
    <property type="entry name" value="GNAT_dom"/>
</dbReference>
<proteinExistence type="predicted"/>
<evidence type="ECO:0000313" key="2">
    <source>
        <dbReference type="EMBL" id="GAA2138817.1"/>
    </source>
</evidence>
<sequence length="219" mass="22808">MGGAEPRGPEAITTAAADWPDVERLFGGRGEPSRCWCRFFALTGKQWSASTPEQRKVQLRDKFDGGGPAPGVLAFRGGNPVGWCAVEARGCYPRIVRSKVLTATGSDMARDHGGNQVWSVSCFVVSPGQRRTGVARALLAAAVEHAFAHGATVVEGCPVDPAQRPKAGPADLYHGTLGLFLAAGFEVVSDAVPGRAVVRLTAPLTGTDPTTSRPTAASG</sequence>
<gene>
    <name evidence="2" type="ORF">GCM10009825_25410</name>
</gene>
<protein>
    <submittedName>
        <fullName evidence="2">GNAT family N-acetyltransferase</fullName>
    </submittedName>
</protein>
<dbReference type="Pfam" id="PF00583">
    <property type="entry name" value="Acetyltransf_1"/>
    <property type="match status" value="1"/>
</dbReference>
<dbReference type="Proteomes" id="UP001500102">
    <property type="component" value="Unassembled WGS sequence"/>
</dbReference>
<comment type="caution">
    <text evidence="2">The sequence shown here is derived from an EMBL/GenBank/DDBJ whole genome shotgun (WGS) entry which is preliminary data.</text>
</comment>
<keyword evidence="3" id="KW-1185">Reference proteome</keyword>
<dbReference type="Gene3D" id="3.40.630.30">
    <property type="match status" value="1"/>
</dbReference>
<dbReference type="SUPFAM" id="SSF55729">
    <property type="entry name" value="Acyl-CoA N-acyltransferases (Nat)"/>
    <property type="match status" value="1"/>
</dbReference>
<evidence type="ECO:0000259" key="1">
    <source>
        <dbReference type="PROSITE" id="PS51186"/>
    </source>
</evidence>